<sequence length="39" mass="4586">MAILNTTDIVDSSIMLKARLKHNMVGDNYYIQNLQYKRN</sequence>
<accession>A0A8D9PE72</accession>
<reference evidence="1" key="1">
    <citation type="journal article" date="2021" name="Proc. Natl. Acad. Sci. U.S.A.">
        <title>A Catalog of Tens of Thousands of Viruses from Human Metagenomes Reveals Hidden Associations with Chronic Diseases.</title>
        <authorList>
            <person name="Tisza M.J."/>
            <person name="Buck C.B."/>
        </authorList>
    </citation>
    <scope>NUCLEOTIDE SEQUENCE</scope>
    <source>
        <strain evidence="1">CtOZu12</strain>
    </source>
</reference>
<organism evidence="1">
    <name type="scientific">Bacteriophage sp</name>
    <dbReference type="NCBI Taxonomy" id="38018"/>
    <lineage>
        <taxon>Viruses</taxon>
    </lineage>
</organism>
<protein>
    <submittedName>
        <fullName evidence="1">Uncharacterized protein</fullName>
    </submittedName>
</protein>
<name>A0A8D9PE72_9VIRU</name>
<proteinExistence type="predicted"/>
<evidence type="ECO:0000313" key="1">
    <source>
        <dbReference type="EMBL" id="DAD55639.1"/>
    </source>
</evidence>
<dbReference type="EMBL" id="BK029940">
    <property type="protein sequence ID" value="DAD55639.1"/>
    <property type="molecule type" value="Genomic_DNA"/>
</dbReference>